<evidence type="ECO:0000256" key="4">
    <source>
        <dbReference type="RuleBase" id="RU000411"/>
    </source>
</evidence>
<comment type="caution">
    <text evidence="7">The sequence shown here is derived from an EMBL/GenBank/DDBJ whole genome shotgun (WGS) entry which is preliminary data.</text>
</comment>
<dbReference type="Pfam" id="PF00079">
    <property type="entry name" value="Serpin"/>
    <property type="match status" value="1"/>
</dbReference>
<feature type="domain" description="Serpin" evidence="6">
    <location>
        <begin position="32"/>
        <end position="387"/>
    </location>
</feature>
<organism evidence="7 8">
    <name type="scientific">Zophobas morio</name>
    <dbReference type="NCBI Taxonomy" id="2755281"/>
    <lineage>
        <taxon>Eukaryota</taxon>
        <taxon>Metazoa</taxon>
        <taxon>Ecdysozoa</taxon>
        <taxon>Arthropoda</taxon>
        <taxon>Hexapoda</taxon>
        <taxon>Insecta</taxon>
        <taxon>Pterygota</taxon>
        <taxon>Neoptera</taxon>
        <taxon>Endopterygota</taxon>
        <taxon>Coleoptera</taxon>
        <taxon>Polyphaga</taxon>
        <taxon>Cucujiformia</taxon>
        <taxon>Tenebrionidae</taxon>
        <taxon>Zophobas</taxon>
    </lineage>
</organism>
<dbReference type="InterPro" id="IPR042185">
    <property type="entry name" value="Serpin_sf_2"/>
</dbReference>
<dbReference type="PROSITE" id="PS00284">
    <property type="entry name" value="SERPIN"/>
    <property type="match status" value="1"/>
</dbReference>
<dbReference type="Gene3D" id="2.30.39.10">
    <property type="entry name" value="Alpha-1-antitrypsin, domain 1"/>
    <property type="match status" value="1"/>
</dbReference>
<evidence type="ECO:0000313" key="7">
    <source>
        <dbReference type="EMBL" id="KAJ3646722.1"/>
    </source>
</evidence>
<dbReference type="SUPFAM" id="SSF56574">
    <property type="entry name" value="Serpins"/>
    <property type="match status" value="1"/>
</dbReference>
<dbReference type="PANTHER" id="PTHR11461">
    <property type="entry name" value="SERINE PROTEASE INHIBITOR, SERPIN"/>
    <property type="match status" value="1"/>
</dbReference>
<evidence type="ECO:0000256" key="5">
    <source>
        <dbReference type="SAM" id="SignalP"/>
    </source>
</evidence>
<evidence type="ECO:0000256" key="2">
    <source>
        <dbReference type="ARBA" id="ARBA00022690"/>
    </source>
</evidence>
<dbReference type="AlphaFoldDB" id="A0AA38I2T2"/>
<dbReference type="GO" id="GO:0005615">
    <property type="term" value="C:extracellular space"/>
    <property type="evidence" value="ECO:0007669"/>
    <property type="project" value="InterPro"/>
</dbReference>
<dbReference type="EMBL" id="JALNTZ010000007">
    <property type="protein sequence ID" value="KAJ3646722.1"/>
    <property type="molecule type" value="Genomic_DNA"/>
</dbReference>
<keyword evidence="2" id="KW-0646">Protease inhibitor</keyword>
<protein>
    <recommendedName>
        <fullName evidence="6">Serpin domain-containing protein</fullName>
    </recommendedName>
</protein>
<feature type="signal peptide" evidence="5">
    <location>
        <begin position="1"/>
        <end position="16"/>
    </location>
</feature>
<dbReference type="PANTHER" id="PTHR11461:SF211">
    <property type="entry name" value="GH10112P-RELATED"/>
    <property type="match status" value="1"/>
</dbReference>
<dbReference type="SMART" id="SM00093">
    <property type="entry name" value="SERPIN"/>
    <property type="match status" value="1"/>
</dbReference>
<dbReference type="InterPro" id="IPR000215">
    <property type="entry name" value="Serpin_fam"/>
</dbReference>
<evidence type="ECO:0000259" key="6">
    <source>
        <dbReference type="SMART" id="SM00093"/>
    </source>
</evidence>
<comment type="similarity">
    <text evidence="1 4">Belongs to the serpin family.</text>
</comment>
<sequence length="389" mass="44397">MKCFWILWVTLFSVSAQDIENILVHSNSLFSASVYKEMLTLTEENFLVSPFSAQVILALAQLGAKNETAEELRISLQLPEHNKIEEGFKNLLSNFAAHEQFYSLSTANKVYIQKDFPIKNEFRTIATNYFNSATENIDFAKKTDASKIINEWVERQTENKIRDLITPEMLSANTALILVNAIYFQAKWLTQFFATATSKNNFFLKAGKTVEVDIMNEDATLYKYFDNVELDAKFLEMPFRDKEASMTFVLPNEVDGLKKLEHQINKVFEPQNFEYYFVNVSIPKFKIESTVDFKTILQNLGVKKAFTDGAADFSGISDRALVISDVLQKTFIDVSEQGVEAAASTEIRFLTYSGRAEPTKSFHADHPFIYFIKVRGVILFAGRVTMPTY</sequence>
<feature type="chain" id="PRO_5041387765" description="Serpin domain-containing protein" evidence="5">
    <location>
        <begin position="17"/>
        <end position="389"/>
    </location>
</feature>
<evidence type="ECO:0000256" key="1">
    <source>
        <dbReference type="ARBA" id="ARBA00009500"/>
    </source>
</evidence>
<dbReference type="InterPro" id="IPR036186">
    <property type="entry name" value="Serpin_sf"/>
</dbReference>
<dbReference type="Proteomes" id="UP001168821">
    <property type="component" value="Unassembled WGS sequence"/>
</dbReference>
<dbReference type="InterPro" id="IPR042178">
    <property type="entry name" value="Serpin_sf_1"/>
</dbReference>
<gene>
    <name evidence="7" type="ORF">Zmor_024297</name>
</gene>
<name>A0AA38I2T2_9CUCU</name>
<dbReference type="CDD" id="cd19955">
    <property type="entry name" value="serpin48-like_insects"/>
    <property type="match status" value="1"/>
</dbReference>
<keyword evidence="5" id="KW-0732">Signal</keyword>
<evidence type="ECO:0000313" key="8">
    <source>
        <dbReference type="Proteomes" id="UP001168821"/>
    </source>
</evidence>
<dbReference type="InterPro" id="IPR023795">
    <property type="entry name" value="Serpin_CS"/>
</dbReference>
<evidence type="ECO:0000256" key="3">
    <source>
        <dbReference type="ARBA" id="ARBA00022900"/>
    </source>
</evidence>
<keyword evidence="8" id="KW-1185">Reference proteome</keyword>
<reference evidence="7" key="1">
    <citation type="journal article" date="2023" name="G3 (Bethesda)">
        <title>Whole genome assemblies of Zophobas morio and Tenebrio molitor.</title>
        <authorList>
            <person name="Kaur S."/>
            <person name="Stinson S.A."/>
            <person name="diCenzo G.C."/>
        </authorList>
    </citation>
    <scope>NUCLEOTIDE SEQUENCE</scope>
    <source>
        <strain evidence="7">QUZm001</strain>
    </source>
</reference>
<dbReference type="InterPro" id="IPR023796">
    <property type="entry name" value="Serpin_dom"/>
</dbReference>
<accession>A0AA38I2T2</accession>
<dbReference type="GO" id="GO:0004867">
    <property type="term" value="F:serine-type endopeptidase inhibitor activity"/>
    <property type="evidence" value="ECO:0007669"/>
    <property type="project" value="UniProtKB-KW"/>
</dbReference>
<keyword evidence="3" id="KW-0722">Serine protease inhibitor</keyword>
<dbReference type="Gene3D" id="3.30.497.10">
    <property type="entry name" value="Antithrombin, subunit I, domain 2"/>
    <property type="match status" value="1"/>
</dbReference>
<proteinExistence type="inferred from homology"/>